<evidence type="ECO:0000313" key="11">
    <source>
        <dbReference type="Proteomes" id="UP001365542"/>
    </source>
</evidence>
<dbReference type="GO" id="GO:0004435">
    <property type="term" value="F:phosphatidylinositol-4,5-bisphosphate phospholipase C activity"/>
    <property type="evidence" value="ECO:0007669"/>
    <property type="project" value="UniProtKB-EC"/>
</dbReference>
<dbReference type="SMART" id="SM00149">
    <property type="entry name" value="PLCYc"/>
    <property type="match status" value="1"/>
</dbReference>
<dbReference type="SMART" id="SM00148">
    <property type="entry name" value="PLCXc"/>
    <property type="match status" value="1"/>
</dbReference>
<dbReference type="Gene3D" id="3.20.20.190">
    <property type="entry name" value="Phosphatidylinositol (PI) phosphodiesterase"/>
    <property type="match status" value="1"/>
</dbReference>
<dbReference type="SUPFAM" id="SSF49562">
    <property type="entry name" value="C2 domain (Calcium/lipid-binding domain, CaLB)"/>
    <property type="match status" value="1"/>
</dbReference>
<evidence type="ECO:0000313" key="10">
    <source>
        <dbReference type="EMBL" id="KAK6538341.1"/>
    </source>
</evidence>
<dbReference type="InterPro" id="IPR001192">
    <property type="entry name" value="PI-PLC_fam"/>
</dbReference>
<feature type="domain" description="C2" evidence="8">
    <location>
        <begin position="384"/>
        <end position="509"/>
    </location>
</feature>
<dbReference type="InterPro" id="IPR001711">
    <property type="entry name" value="PLipase_C_Pinositol-sp_Y"/>
</dbReference>
<dbReference type="SUPFAM" id="SSF51695">
    <property type="entry name" value="PLC-like phosphodiesterases"/>
    <property type="match status" value="1"/>
</dbReference>
<name>A0AAV9X9S0_9PEZI</name>
<evidence type="ECO:0000256" key="7">
    <source>
        <dbReference type="RuleBase" id="RU361133"/>
    </source>
</evidence>
<dbReference type="InterPro" id="IPR035892">
    <property type="entry name" value="C2_domain_sf"/>
</dbReference>
<dbReference type="CDD" id="cd08598">
    <property type="entry name" value="PI-PLC1c_yeast"/>
    <property type="match status" value="1"/>
</dbReference>
<comment type="catalytic activity">
    <reaction evidence="1 7">
        <text>a 1,2-diacyl-sn-glycero-3-phospho-(1D-myo-inositol-4,5-bisphosphate) + H2O = 1D-myo-inositol 1,4,5-trisphosphate + a 1,2-diacyl-sn-glycerol + H(+)</text>
        <dbReference type="Rhea" id="RHEA:33179"/>
        <dbReference type="ChEBI" id="CHEBI:15377"/>
        <dbReference type="ChEBI" id="CHEBI:15378"/>
        <dbReference type="ChEBI" id="CHEBI:17815"/>
        <dbReference type="ChEBI" id="CHEBI:58456"/>
        <dbReference type="ChEBI" id="CHEBI:203600"/>
        <dbReference type="EC" id="3.1.4.11"/>
    </reaction>
</comment>
<dbReference type="PROSITE" id="PS50007">
    <property type="entry name" value="PIPLC_X_DOMAIN"/>
    <property type="match status" value="1"/>
</dbReference>
<protein>
    <recommendedName>
        <fullName evidence="7">Phosphoinositide phospholipase C</fullName>
        <ecNumber evidence="7">3.1.4.11</ecNumber>
    </recommendedName>
</protein>
<dbReference type="PANTHER" id="PTHR10336:SF82">
    <property type="entry name" value="PHOSPHOINOSITIDE PHOSPHOLIPASE C"/>
    <property type="match status" value="1"/>
</dbReference>
<sequence length="527" mass="58249">MATIAPTALVGGGVASSSQSGAPIKVTSEAFRETLIAIHKAISSGAPFDKFVEEFLAPENNAILPPPAHDLDFNHPLTAYFISSSHNTYLVEHQLYGKSTVQGYINVLSRGCRCVEIDVWDGEDGEPKVDHGWTLTEAITFQEVCEAIAKYAFLSSDLPVIVSLECHASMEQQAKMVTIMKNSWKEMLMEGELSGWNVADKGLPPPGLLRNKILVKVKYLPPDAQPGGPSGPAVQSLVTKTKSLTVADDEDSETDPEVKKKAPKVKISATLSALGVYASAMKFAESFTDAVSTRPNHVFSFSEKKFNALHEAQADALFQHNRHFLTRVYPHGLRISSSNLNPQDFWRRGAQLVALNWQKADKGITFNEAMFAGTGGYVLKPQSHLPDPKNCVGIKDLQKDVDLKVTILAGQSLPLPKDHKAKDFQPYVKVIVHVSQNIKQKEKVKHGKGQNVRWEKKNTLQFKVAEVVEQLAFVKFKVYNDEFGKDEKSAWACVRMDRLKKGYGHLKLFDMKGNATDAALIIYVEKS</sequence>
<dbReference type="GO" id="GO:0048015">
    <property type="term" value="P:phosphatidylinositol-mediated signaling"/>
    <property type="evidence" value="ECO:0007669"/>
    <property type="project" value="TreeGrafter"/>
</dbReference>
<dbReference type="PROSITE" id="PS50008">
    <property type="entry name" value="PIPLC_Y_DOMAIN"/>
    <property type="match status" value="1"/>
</dbReference>
<dbReference type="Pfam" id="PF00387">
    <property type="entry name" value="PI-PLC-Y"/>
    <property type="match status" value="1"/>
</dbReference>
<dbReference type="AlphaFoldDB" id="A0AAV9X9S0"/>
<dbReference type="SMART" id="SM00239">
    <property type="entry name" value="C2"/>
    <property type="match status" value="1"/>
</dbReference>
<evidence type="ECO:0000256" key="6">
    <source>
        <dbReference type="ARBA" id="ARBA00059664"/>
    </source>
</evidence>
<dbReference type="Pfam" id="PF00388">
    <property type="entry name" value="PI-PLC-X"/>
    <property type="match status" value="1"/>
</dbReference>
<proteinExistence type="predicted"/>
<evidence type="ECO:0000256" key="2">
    <source>
        <dbReference type="ARBA" id="ARBA00022801"/>
    </source>
</evidence>
<comment type="function">
    <text evidence="6">The production of the second messenger molecules diacylglycerol (DAG) and inositol 1,4,5-trisphosphate (IP3) is mediated by activated phosphatidylinositol-specific phospholipase C enzymes.</text>
</comment>
<dbReference type="EC" id="3.1.4.11" evidence="7"/>
<dbReference type="InterPro" id="IPR000008">
    <property type="entry name" value="C2_dom"/>
</dbReference>
<dbReference type="Gene3D" id="2.60.40.150">
    <property type="entry name" value="C2 domain"/>
    <property type="match status" value="1"/>
</dbReference>
<accession>A0AAV9X9S0</accession>
<gene>
    <name evidence="10" type="ORF">TWF694_011220</name>
</gene>
<evidence type="ECO:0000259" key="8">
    <source>
        <dbReference type="PROSITE" id="PS50004"/>
    </source>
</evidence>
<dbReference type="InterPro" id="IPR017946">
    <property type="entry name" value="PLC-like_Pdiesterase_TIM-brl"/>
</dbReference>
<evidence type="ECO:0000256" key="1">
    <source>
        <dbReference type="ARBA" id="ARBA00001195"/>
    </source>
</evidence>
<dbReference type="PRINTS" id="PR00390">
    <property type="entry name" value="PHPHLIPASEC"/>
</dbReference>
<keyword evidence="11" id="KW-1185">Reference proteome</keyword>
<dbReference type="GO" id="GO:0051209">
    <property type="term" value="P:release of sequestered calcium ion into cytosol"/>
    <property type="evidence" value="ECO:0007669"/>
    <property type="project" value="TreeGrafter"/>
</dbReference>
<dbReference type="Pfam" id="PF00168">
    <property type="entry name" value="C2"/>
    <property type="match status" value="1"/>
</dbReference>
<dbReference type="FunFam" id="3.20.20.190:FF:000039">
    <property type="entry name" value="Phosphoinositide phospholipase C"/>
    <property type="match status" value="1"/>
</dbReference>
<dbReference type="Proteomes" id="UP001365542">
    <property type="component" value="Unassembled WGS sequence"/>
</dbReference>
<keyword evidence="3 7" id="KW-0442">Lipid degradation</keyword>
<keyword evidence="5" id="KW-0807">Transducer</keyword>
<dbReference type="PANTHER" id="PTHR10336">
    <property type="entry name" value="PHOSPHOINOSITIDE-SPECIFIC PHOSPHOLIPASE C FAMILY PROTEIN"/>
    <property type="match status" value="1"/>
</dbReference>
<comment type="caution">
    <text evidence="10">The sequence shown here is derived from an EMBL/GenBank/DDBJ whole genome shotgun (WGS) entry which is preliminary data.</text>
</comment>
<evidence type="ECO:0000256" key="3">
    <source>
        <dbReference type="ARBA" id="ARBA00022963"/>
    </source>
</evidence>
<evidence type="ECO:0000256" key="4">
    <source>
        <dbReference type="ARBA" id="ARBA00023098"/>
    </source>
</evidence>
<evidence type="ECO:0000259" key="9">
    <source>
        <dbReference type="PROSITE" id="PS50008"/>
    </source>
</evidence>
<feature type="domain" description="PI-PLC Y-box" evidence="9">
    <location>
        <begin position="271"/>
        <end position="382"/>
    </location>
</feature>
<reference evidence="10 11" key="1">
    <citation type="submission" date="2019-10" db="EMBL/GenBank/DDBJ databases">
        <authorList>
            <person name="Palmer J.M."/>
        </authorList>
    </citation>
    <scope>NUCLEOTIDE SEQUENCE [LARGE SCALE GENOMIC DNA]</scope>
    <source>
        <strain evidence="10 11">TWF694</strain>
    </source>
</reference>
<dbReference type="EMBL" id="JAVHJO010000008">
    <property type="protein sequence ID" value="KAK6538341.1"/>
    <property type="molecule type" value="Genomic_DNA"/>
</dbReference>
<organism evidence="10 11">
    <name type="scientific">Orbilia ellipsospora</name>
    <dbReference type="NCBI Taxonomy" id="2528407"/>
    <lineage>
        <taxon>Eukaryota</taxon>
        <taxon>Fungi</taxon>
        <taxon>Dikarya</taxon>
        <taxon>Ascomycota</taxon>
        <taxon>Pezizomycotina</taxon>
        <taxon>Orbiliomycetes</taxon>
        <taxon>Orbiliales</taxon>
        <taxon>Orbiliaceae</taxon>
        <taxon>Orbilia</taxon>
    </lineage>
</organism>
<keyword evidence="4 7" id="KW-0443">Lipid metabolism</keyword>
<evidence type="ECO:0000256" key="5">
    <source>
        <dbReference type="ARBA" id="ARBA00023224"/>
    </source>
</evidence>
<dbReference type="PROSITE" id="PS50004">
    <property type="entry name" value="C2"/>
    <property type="match status" value="1"/>
</dbReference>
<dbReference type="GO" id="GO:0016042">
    <property type="term" value="P:lipid catabolic process"/>
    <property type="evidence" value="ECO:0007669"/>
    <property type="project" value="UniProtKB-KW"/>
</dbReference>
<keyword evidence="2 7" id="KW-0378">Hydrolase</keyword>
<dbReference type="CDD" id="cd00275">
    <property type="entry name" value="C2_PLC_like"/>
    <property type="match status" value="1"/>
</dbReference>
<dbReference type="InterPro" id="IPR000909">
    <property type="entry name" value="PLipase_C_PInositol-sp_X_dom"/>
</dbReference>